<dbReference type="RefSeq" id="WP_248008344.1">
    <property type="nucleotide sequence ID" value="NZ_JAJHVV010000004.1"/>
</dbReference>
<dbReference type="GO" id="GO:0016616">
    <property type="term" value="F:oxidoreductase activity, acting on the CH-OH group of donors, NAD or NADP as acceptor"/>
    <property type="evidence" value="ECO:0007669"/>
    <property type="project" value="TreeGrafter"/>
</dbReference>
<dbReference type="AlphaFoldDB" id="A0A9X2BJA2"/>
<reference evidence="2" key="1">
    <citation type="submission" date="2021-11" db="EMBL/GenBank/DDBJ databases">
        <title>Vibrio ZSDE26 sp. nov. and Vibrio ZSDZ34 sp. nov., isolated from coastal seawater in Qingdao.</title>
        <authorList>
            <person name="Zhang P."/>
        </authorList>
    </citation>
    <scope>NUCLEOTIDE SEQUENCE</scope>
    <source>
        <strain evidence="2">ZSDE26</strain>
    </source>
</reference>
<organism evidence="2 3">
    <name type="scientific">Vibrio amylolyticus</name>
    <dbReference type="NCBI Taxonomy" id="2847292"/>
    <lineage>
        <taxon>Bacteria</taxon>
        <taxon>Pseudomonadati</taxon>
        <taxon>Pseudomonadota</taxon>
        <taxon>Gammaproteobacteria</taxon>
        <taxon>Vibrionales</taxon>
        <taxon>Vibrionaceae</taxon>
        <taxon>Vibrio</taxon>
    </lineage>
</organism>
<name>A0A9X2BJA2_9VIBR</name>
<dbReference type="GO" id="GO:0030497">
    <property type="term" value="P:fatty acid elongation"/>
    <property type="evidence" value="ECO:0007669"/>
    <property type="project" value="TreeGrafter"/>
</dbReference>
<dbReference type="PANTHER" id="PTHR42760:SF40">
    <property type="entry name" value="3-OXOACYL-[ACYL-CARRIER-PROTEIN] REDUCTASE, CHLOROPLASTIC"/>
    <property type="match status" value="1"/>
</dbReference>
<evidence type="ECO:0000313" key="3">
    <source>
        <dbReference type="Proteomes" id="UP001139559"/>
    </source>
</evidence>
<evidence type="ECO:0000256" key="1">
    <source>
        <dbReference type="ARBA" id="ARBA00006484"/>
    </source>
</evidence>
<proteinExistence type="inferred from homology"/>
<dbReference type="Gene3D" id="3.40.50.720">
    <property type="entry name" value="NAD(P)-binding Rossmann-like Domain"/>
    <property type="match status" value="1"/>
</dbReference>
<gene>
    <name evidence="2" type="ORF">KP803_08200</name>
</gene>
<dbReference type="InterPro" id="IPR036291">
    <property type="entry name" value="NAD(P)-bd_dom_sf"/>
</dbReference>
<dbReference type="InterPro" id="IPR002347">
    <property type="entry name" value="SDR_fam"/>
</dbReference>
<dbReference type="EMBL" id="JAJHVV010000004">
    <property type="protein sequence ID" value="MCK6263257.1"/>
    <property type="molecule type" value="Genomic_DNA"/>
</dbReference>
<dbReference type="PRINTS" id="PR00080">
    <property type="entry name" value="SDRFAMILY"/>
</dbReference>
<accession>A0A9X2BJA2</accession>
<dbReference type="Pfam" id="PF13561">
    <property type="entry name" value="adh_short_C2"/>
    <property type="match status" value="1"/>
</dbReference>
<evidence type="ECO:0000313" key="2">
    <source>
        <dbReference type="EMBL" id="MCK6263257.1"/>
    </source>
</evidence>
<dbReference type="PANTHER" id="PTHR42760">
    <property type="entry name" value="SHORT-CHAIN DEHYDROGENASES/REDUCTASES FAMILY MEMBER"/>
    <property type="match status" value="1"/>
</dbReference>
<dbReference type="SUPFAM" id="SSF51735">
    <property type="entry name" value="NAD(P)-binding Rossmann-fold domains"/>
    <property type="match status" value="1"/>
</dbReference>
<protein>
    <submittedName>
        <fullName evidence="2">SDR family oxidoreductase</fullName>
    </submittedName>
</protein>
<dbReference type="Proteomes" id="UP001139559">
    <property type="component" value="Unassembled WGS sequence"/>
</dbReference>
<comment type="similarity">
    <text evidence="1">Belongs to the short-chain dehydrogenases/reductases (SDR) family.</text>
</comment>
<comment type="caution">
    <text evidence="2">The sequence shown here is derived from an EMBL/GenBank/DDBJ whole genome shotgun (WGS) entry which is preliminary data.</text>
</comment>
<sequence length="260" mass="27924">MQYSFSLNEKVALVTGATGYLGREMCIGLGEAGANILVNSRSEENAQALVSELKSKGLKAEKAVFDVSVEQEVEQFFLHYSGDINIIVNNAYAGSAGTIESSNGQFYLDAFDISVVSAHNILQKALPKLRDSVRRVGDASVINIASMYGVVSPDLRIYSSPSGSNPPFYGAAKAALIQWTKYGACEFGKEGIRFNSISPGPFPNPETNNVDFRKVLENRVPLGRVGHSEEVKGPVVFLASSASSFVNGSNLKVDGGWTAW</sequence>
<dbReference type="PRINTS" id="PR00081">
    <property type="entry name" value="GDHRDH"/>
</dbReference>
<keyword evidence="3" id="KW-1185">Reference proteome</keyword>